<feature type="transmembrane region" description="Helical" evidence="1">
    <location>
        <begin position="49"/>
        <end position="71"/>
    </location>
</feature>
<dbReference type="EMBL" id="JBHRST010000013">
    <property type="protein sequence ID" value="MFC3098015.1"/>
    <property type="molecule type" value="Genomic_DNA"/>
</dbReference>
<feature type="transmembrane region" description="Helical" evidence="1">
    <location>
        <begin position="260"/>
        <end position="277"/>
    </location>
</feature>
<dbReference type="RefSeq" id="WP_336925439.1">
    <property type="nucleotide sequence ID" value="NZ_JBANRO010000004.1"/>
</dbReference>
<feature type="transmembrane region" description="Helical" evidence="1">
    <location>
        <begin position="298"/>
        <end position="317"/>
    </location>
</feature>
<dbReference type="Proteomes" id="UP001595456">
    <property type="component" value="Unassembled WGS sequence"/>
</dbReference>
<evidence type="ECO:0000313" key="3">
    <source>
        <dbReference type="Proteomes" id="UP001595456"/>
    </source>
</evidence>
<dbReference type="PANTHER" id="PTHR37422:SF13">
    <property type="entry name" value="LIPOPOLYSACCHARIDE BIOSYNTHESIS PROTEIN PA4999-RELATED"/>
    <property type="match status" value="1"/>
</dbReference>
<feature type="transmembrane region" description="Helical" evidence="1">
    <location>
        <begin position="78"/>
        <end position="97"/>
    </location>
</feature>
<feature type="transmembrane region" description="Helical" evidence="1">
    <location>
        <begin position="12"/>
        <end position="37"/>
    </location>
</feature>
<evidence type="ECO:0000313" key="2">
    <source>
        <dbReference type="EMBL" id="MFC3098015.1"/>
    </source>
</evidence>
<name>A0ABV7E5I4_9SPHN</name>
<dbReference type="PANTHER" id="PTHR37422">
    <property type="entry name" value="TEICHURONIC ACID BIOSYNTHESIS PROTEIN TUAE"/>
    <property type="match status" value="1"/>
</dbReference>
<evidence type="ECO:0000256" key="1">
    <source>
        <dbReference type="SAM" id="Phobius"/>
    </source>
</evidence>
<feature type="transmembrane region" description="Helical" evidence="1">
    <location>
        <begin position="221"/>
        <end position="248"/>
    </location>
</feature>
<evidence type="ECO:0008006" key="4">
    <source>
        <dbReference type="Google" id="ProtNLM"/>
    </source>
</evidence>
<gene>
    <name evidence="2" type="ORF">ACFODU_09420</name>
</gene>
<feature type="transmembrane region" description="Helical" evidence="1">
    <location>
        <begin position="337"/>
        <end position="358"/>
    </location>
</feature>
<reference evidence="3" key="1">
    <citation type="journal article" date="2019" name="Int. J. Syst. Evol. Microbiol.">
        <title>The Global Catalogue of Microorganisms (GCM) 10K type strain sequencing project: providing services to taxonomists for standard genome sequencing and annotation.</title>
        <authorList>
            <consortium name="The Broad Institute Genomics Platform"/>
            <consortium name="The Broad Institute Genome Sequencing Center for Infectious Disease"/>
            <person name="Wu L."/>
            <person name="Ma J."/>
        </authorList>
    </citation>
    <scope>NUCLEOTIDE SEQUENCE [LARGE SCALE GENOMIC DNA]</scope>
    <source>
        <strain evidence="3">KCTC 52607</strain>
    </source>
</reference>
<organism evidence="2 3">
    <name type="scientific">Alteraurantiacibacter palmitatis</name>
    <dbReference type="NCBI Taxonomy" id="2054628"/>
    <lineage>
        <taxon>Bacteria</taxon>
        <taxon>Pseudomonadati</taxon>
        <taxon>Pseudomonadota</taxon>
        <taxon>Alphaproteobacteria</taxon>
        <taxon>Sphingomonadales</taxon>
        <taxon>Erythrobacteraceae</taxon>
        <taxon>Alteraurantiacibacter</taxon>
    </lineage>
</organism>
<feature type="transmembrane region" description="Helical" evidence="1">
    <location>
        <begin position="378"/>
        <end position="398"/>
    </location>
</feature>
<dbReference type="InterPro" id="IPR051533">
    <property type="entry name" value="WaaL-like"/>
</dbReference>
<feature type="transmembrane region" description="Helical" evidence="1">
    <location>
        <begin position="190"/>
        <end position="209"/>
    </location>
</feature>
<comment type="caution">
    <text evidence="2">The sequence shown here is derived from an EMBL/GenBank/DDBJ whole genome shotgun (WGS) entry which is preliminary data.</text>
</comment>
<keyword evidence="1" id="KW-1133">Transmembrane helix</keyword>
<keyword evidence="1" id="KW-0472">Membrane</keyword>
<keyword evidence="3" id="KW-1185">Reference proteome</keyword>
<keyword evidence="1" id="KW-0812">Transmembrane</keyword>
<accession>A0ABV7E5I4</accession>
<feature type="transmembrane region" description="Helical" evidence="1">
    <location>
        <begin position="103"/>
        <end position="122"/>
    </location>
</feature>
<proteinExistence type="predicted"/>
<sequence length="440" mass="48145">MATAPLAHNQIGSLPAASAPAASARGAMLLAFIFYLFLLPRQFNPELGAFLITPGRTGLLLGAFWVIAAYVRREVRFLLPDACILGMIVWIFLSLYLTMGIESAISGSISQLLDIALAYFVGRALIRTPRDFRLFLILIAPGVAITGFIITAESVLGSPFMQEAAFALTGIGRPPQNIFRFGFLRSLGPFPHPILAGTIMGSLLPLYAMSGIRGWPKWLGILAPFSGIFTWSSSSFVSLFASIGLIVYNWLTEMISNLSWRLFLLVLGMVMAIVELLSQSGLFRFVMRYAAFNQGSSYNRVLIWNWGTESVMANPLWGIGYNDWVRPRWMSASIDNYWLLLTMQHGFVVLFLLLGVLLYSLIRLGKTATRLPLVDQRLLIGVAISIAVYAVGAFSVSLWLTAQFWFFALLGIGVSLGSISAPARAAPASSGPALTKPSLR</sequence>
<feature type="transmembrane region" description="Helical" evidence="1">
    <location>
        <begin position="134"/>
        <end position="152"/>
    </location>
</feature>
<protein>
    <recommendedName>
        <fullName evidence="4">O-antigen ligase domain-containing protein</fullName>
    </recommendedName>
</protein>
<feature type="transmembrane region" description="Helical" evidence="1">
    <location>
        <begin position="404"/>
        <end position="423"/>
    </location>
</feature>